<evidence type="ECO:0000313" key="14">
    <source>
        <dbReference type="Proteomes" id="UP000660262"/>
    </source>
</evidence>
<organism evidence="13 14">
    <name type="scientific">Pycnococcus provasolii</name>
    <dbReference type="NCBI Taxonomy" id="41880"/>
    <lineage>
        <taxon>Eukaryota</taxon>
        <taxon>Viridiplantae</taxon>
        <taxon>Chlorophyta</taxon>
        <taxon>Pseudoscourfieldiophyceae</taxon>
        <taxon>Pseudoscourfieldiales</taxon>
        <taxon>Pycnococcaceae</taxon>
        <taxon>Pycnococcus</taxon>
    </lineage>
</organism>
<evidence type="ECO:0000256" key="8">
    <source>
        <dbReference type="ARBA" id="ARBA00023034"/>
    </source>
</evidence>
<dbReference type="Gene3D" id="3.90.1480.20">
    <property type="entry name" value="Glycosyl transferase family 29"/>
    <property type="match status" value="1"/>
</dbReference>
<dbReference type="PANTHER" id="PTHR11987:SF36">
    <property type="entry name" value="SIA-ALPHA-2,3-GAL-BETA-1,4-GLCNAC-R:ALPHA 2,8-SIALYLTRANSFERASE"/>
    <property type="match status" value="1"/>
</dbReference>
<evidence type="ECO:0000256" key="1">
    <source>
        <dbReference type="ARBA" id="ARBA00004323"/>
    </source>
</evidence>
<reference evidence="13" key="1">
    <citation type="submission" date="2020-10" db="EMBL/GenBank/DDBJ databases">
        <title>Unveiling of a novel bifunctional photoreceptor, Dualchrome1, isolated from a cosmopolitan green alga.</title>
        <authorList>
            <person name="Suzuki S."/>
            <person name="Kawachi M."/>
        </authorList>
    </citation>
    <scope>NUCLEOTIDE SEQUENCE</scope>
    <source>
        <strain evidence="13">NIES 2893</strain>
    </source>
</reference>
<keyword evidence="5 12" id="KW-0812">Transmembrane</keyword>
<feature type="region of interest" description="Disordered" evidence="11">
    <location>
        <begin position="88"/>
        <end position="107"/>
    </location>
</feature>
<dbReference type="AlphaFoldDB" id="A0A830HW73"/>
<proteinExistence type="inferred from homology"/>
<comment type="similarity">
    <text evidence="2">Belongs to the glycosyltransferase 29 family.</text>
</comment>
<dbReference type="GO" id="GO:0000139">
    <property type="term" value="C:Golgi membrane"/>
    <property type="evidence" value="ECO:0007669"/>
    <property type="project" value="UniProtKB-SubCell"/>
</dbReference>
<dbReference type="InterPro" id="IPR050943">
    <property type="entry name" value="Glycosyltr_29_Sialyltrsf"/>
</dbReference>
<feature type="compositionally biased region" description="Low complexity" evidence="11">
    <location>
        <begin position="129"/>
        <end position="153"/>
    </location>
</feature>
<evidence type="ECO:0000256" key="12">
    <source>
        <dbReference type="SAM" id="Phobius"/>
    </source>
</evidence>
<dbReference type="Pfam" id="PF00777">
    <property type="entry name" value="Glyco_transf_29"/>
    <property type="match status" value="1"/>
</dbReference>
<keyword evidence="6" id="KW-0735">Signal-anchor</keyword>
<accession>A0A830HW73</accession>
<dbReference type="GO" id="GO:0008373">
    <property type="term" value="F:sialyltransferase activity"/>
    <property type="evidence" value="ECO:0007669"/>
    <property type="project" value="InterPro"/>
</dbReference>
<comment type="subcellular location">
    <subcellularLocation>
        <location evidence="1">Golgi apparatus membrane</location>
        <topology evidence="1">Single-pass type II membrane protein</topology>
    </subcellularLocation>
</comment>
<evidence type="ECO:0000256" key="5">
    <source>
        <dbReference type="ARBA" id="ARBA00022692"/>
    </source>
</evidence>
<keyword evidence="3" id="KW-0328">Glycosyltransferase</keyword>
<dbReference type="EMBL" id="BNJQ01000032">
    <property type="protein sequence ID" value="GHP11013.1"/>
    <property type="molecule type" value="Genomic_DNA"/>
</dbReference>
<keyword evidence="8" id="KW-0333">Golgi apparatus</keyword>
<dbReference type="OrthoDB" id="10264956at2759"/>
<comment type="caution">
    <text evidence="13">The sequence shown here is derived from an EMBL/GenBank/DDBJ whole genome shotgun (WGS) entry which is preliminary data.</text>
</comment>
<name>A0A830HW73_9CHLO</name>
<evidence type="ECO:0000256" key="9">
    <source>
        <dbReference type="ARBA" id="ARBA00023136"/>
    </source>
</evidence>
<keyword evidence="7 12" id="KW-1133">Transmembrane helix</keyword>
<dbReference type="InterPro" id="IPR001675">
    <property type="entry name" value="Glyco_trans_29"/>
</dbReference>
<evidence type="ECO:0000256" key="10">
    <source>
        <dbReference type="ARBA" id="ARBA00023180"/>
    </source>
</evidence>
<feature type="compositionally biased region" description="Basic and acidic residues" evidence="11">
    <location>
        <begin position="1"/>
        <end position="10"/>
    </location>
</feature>
<gene>
    <name evidence="13" type="ORF">PPROV_000974300</name>
</gene>
<sequence length="476" mass="52220">MSSKVEEDPQKGPWRQGKSQPLANFLQPRKMMCGFCDYYFRQENLPEFFECPHSHQAAGGVRGVFLAIVIAVAITFVIAATAHLANTQQSRTMERYRDEGSGGADDLLVDDADAVAAGERDEATDDEPAAATRATTSAATTKQRTTTTSAQQQRARRPRPAQKETFAAPGAVTENAAQLLKGIAWPENGAWPEERVKALVIHAEDVRTYLGATEGNKDASVTSSAARVFSRSGLKSLIANDCLPPADYATRYRTCAAVGNGGVNLLDARNGAAIDKHEAVLRFNDGPTHKFERFVGQKTTYRAINNAWTRYVLDKDHLKGKYLEGTLLTFGNSAKKHFLDMCLSHPRNAPLRILFMDPKLSTGARQLYHKVWKRMEHAGLINVQGRNSAPTGTEGLVWLLAICERVQLYGFHDADVPPGTSYHYHDNVKPGLDAHSFNFQATFLKMLSEASEGRLILCTPGNKAKTPSTCVDPGQL</sequence>
<evidence type="ECO:0000256" key="2">
    <source>
        <dbReference type="ARBA" id="ARBA00006003"/>
    </source>
</evidence>
<feature type="region of interest" description="Disordered" evidence="11">
    <location>
        <begin position="1"/>
        <end position="20"/>
    </location>
</feature>
<evidence type="ECO:0000256" key="4">
    <source>
        <dbReference type="ARBA" id="ARBA00022679"/>
    </source>
</evidence>
<keyword evidence="4" id="KW-0808">Transferase</keyword>
<dbReference type="InterPro" id="IPR038578">
    <property type="entry name" value="GT29-like_sf"/>
</dbReference>
<evidence type="ECO:0000256" key="11">
    <source>
        <dbReference type="SAM" id="MobiDB-lite"/>
    </source>
</evidence>
<keyword evidence="9 12" id="KW-0472">Membrane</keyword>
<dbReference type="Proteomes" id="UP000660262">
    <property type="component" value="Unassembled WGS sequence"/>
</dbReference>
<evidence type="ECO:0000313" key="13">
    <source>
        <dbReference type="EMBL" id="GHP11013.1"/>
    </source>
</evidence>
<feature type="transmembrane region" description="Helical" evidence="12">
    <location>
        <begin position="64"/>
        <end position="85"/>
    </location>
</feature>
<keyword evidence="10" id="KW-0325">Glycoprotein</keyword>
<protein>
    <submittedName>
        <fullName evidence="13">Uncharacterized protein</fullName>
    </submittedName>
</protein>
<dbReference type="CDD" id="cd19952">
    <property type="entry name" value="GT29"/>
    <property type="match status" value="1"/>
</dbReference>
<evidence type="ECO:0000256" key="6">
    <source>
        <dbReference type="ARBA" id="ARBA00022968"/>
    </source>
</evidence>
<evidence type="ECO:0000256" key="3">
    <source>
        <dbReference type="ARBA" id="ARBA00022676"/>
    </source>
</evidence>
<keyword evidence="14" id="KW-1185">Reference proteome</keyword>
<feature type="region of interest" description="Disordered" evidence="11">
    <location>
        <begin position="118"/>
        <end position="164"/>
    </location>
</feature>
<evidence type="ECO:0000256" key="7">
    <source>
        <dbReference type="ARBA" id="ARBA00022989"/>
    </source>
</evidence>
<dbReference type="PANTHER" id="PTHR11987">
    <property type="entry name" value="ALPHA-2,8-SIALYLTRANSFERASE"/>
    <property type="match status" value="1"/>
</dbReference>